<protein>
    <submittedName>
        <fullName evidence="1">Uncharacterized protein</fullName>
    </submittedName>
</protein>
<proteinExistence type="predicted"/>
<organism evidence="1 2">
    <name type="scientific">Clostridium oceanicum</name>
    <dbReference type="NCBI Taxonomy" id="1543"/>
    <lineage>
        <taxon>Bacteria</taxon>
        <taxon>Bacillati</taxon>
        <taxon>Bacillota</taxon>
        <taxon>Clostridia</taxon>
        <taxon>Eubacteriales</taxon>
        <taxon>Clostridiaceae</taxon>
        <taxon>Clostridium</taxon>
    </lineage>
</organism>
<evidence type="ECO:0000313" key="2">
    <source>
        <dbReference type="Proteomes" id="UP001501510"/>
    </source>
</evidence>
<accession>A0ABN1JKJ7</accession>
<evidence type="ECO:0000313" key="1">
    <source>
        <dbReference type="EMBL" id="GAA0741774.1"/>
    </source>
</evidence>
<keyword evidence="2" id="KW-1185">Reference proteome</keyword>
<dbReference type="RefSeq" id="WP_343761787.1">
    <property type="nucleotide sequence ID" value="NZ_BAAACG010000010.1"/>
</dbReference>
<dbReference type="EMBL" id="BAAACG010000010">
    <property type="protein sequence ID" value="GAA0741774.1"/>
    <property type="molecule type" value="Genomic_DNA"/>
</dbReference>
<comment type="caution">
    <text evidence="1">The sequence shown here is derived from an EMBL/GenBank/DDBJ whole genome shotgun (WGS) entry which is preliminary data.</text>
</comment>
<name>A0ABN1JKJ7_9CLOT</name>
<sequence length="50" mass="6183">MNYKYELEIFLNGTFHQDIQSPEIAVKEYMKDNIQSMVWREWNRVMLQSK</sequence>
<dbReference type="Proteomes" id="UP001501510">
    <property type="component" value="Unassembled WGS sequence"/>
</dbReference>
<reference evidence="2" key="1">
    <citation type="journal article" date="2019" name="Int. J. Syst. Evol. Microbiol.">
        <title>The Global Catalogue of Microorganisms (GCM) 10K type strain sequencing project: providing services to taxonomists for standard genome sequencing and annotation.</title>
        <authorList>
            <consortium name="The Broad Institute Genomics Platform"/>
            <consortium name="The Broad Institute Genome Sequencing Center for Infectious Disease"/>
            <person name="Wu L."/>
            <person name="Ma J."/>
        </authorList>
    </citation>
    <scope>NUCLEOTIDE SEQUENCE [LARGE SCALE GENOMIC DNA]</scope>
    <source>
        <strain evidence="2">JCM 1407</strain>
    </source>
</reference>
<gene>
    <name evidence="1" type="ORF">GCM10008906_23410</name>
</gene>